<proteinExistence type="predicted"/>
<feature type="domain" description="HRDC" evidence="2">
    <location>
        <begin position="233"/>
        <end position="313"/>
    </location>
</feature>
<dbReference type="AlphaFoldDB" id="A0A1H6U821"/>
<dbReference type="EMBL" id="FNZI01000001">
    <property type="protein sequence ID" value="SEI88513.1"/>
    <property type="molecule type" value="Genomic_DNA"/>
</dbReference>
<dbReference type="GO" id="GO:0008408">
    <property type="term" value="F:3'-5' exonuclease activity"/>
    <property type="evidence" value="ECO:0007669"/>
    <property type="project" value="InterPro"/>
</dbReference>
<dbReference type="eggNOG" id="COG0349">
    <property type="taxonomic scope" value="Bacteria"/>
</dbReference>
<dbReference type="Pfam" id="PF18305">
    <property type="entry name" value="DNA_pol_A_exoN"/>
    <property type="match status" value="1"/>
</dbReference>
<name>A0A1H6U821_9MICO</name>
<dbReference type="Pfam" id="PF00570">
    <property type="entry name" value="HRDC"/>
    <property type="match status" value="1"/>
</dbReference>
<protein>
    <submittedName>
        <fullName evidence="3">Ribonuclease D</fullName>
    </submittedName>
</protein>
<dbReference type="Gene3D" id="3.30.420.10">
    <property type="entry name" value="Ribonuclease H-like superfamily/Ribonuclease H"/>
    <property type="match status" value="1"/>
</dbReference>
<dbReference type="SUPFAM" id="SSF47819">
    <property type="entry name" value="HRDC-like"/>
    <property type="match status" value="1"/>
</dbReference>
<evidence type="ECO:0000259" key="2">
    <source>
        <dbReference type="PROSITE" id="PS50967"/>
    </source>
</evidence>
<dbReference type="InterPro" id="IPR036397">
    <property type="entry name" value="RNaseH_sf"/>
</dbReference>
<gene>
    <name evidence="3" type="ORF">SAMN05421637_0303</name>
</gene>
<dbReference type="Proteomes" id="UP000183315">
    <property type="component" value="Unassembled WGS sequence"/>
</dbReference>
<evidence type="ECO:0000313" key="4">
    <source>
        <dbReference type="Proteomes" id="UP000183315"/>
    </source>
</evidence>
<dbReference type="InterPro" id="IPR002121">
    <property type="entry name" value="HRDC_dom"/>
</dbReference>
<reference evidence="4" key="1">
    <citation type="submission" date="2016-10" db="EMBL/GenBank/DDBJ databases">
        <authorList>
            <person name="Varghese N."/>
        </authorList>
    </citation>
    <scope>NUCLEOTIDE SEQUENCE [LARGE SCALE GENOMIC DNA]</scope>
    <source>
        <strain evidence="4">DSM 24868</strain>
    </source>
</reference>
<accession>A0A1H6U821</accession>
<dbReference type="InterPro" id="IPR010997">
    <property type="entry name" value="HRDC-like_sf"/>
</dbReference>
<dbReference type="RefSeq" id="WP_042211984.1">
    <property type="nucleotide sequence ID" value="NZ_BBLU01000001.1"/>
</dbReference>
<feature type="region of interest" description="Disordered" evidence="1">
    <location>
        <begin position="1"/>
        <end position="26"/>
    </location>
</feature>
<dbReference type="STRING" id="1043493.SAMN05421637_0303"/>
<dbReference type="PANTHER" id="PTHR47649">
    <property type="entry name" value="RIBONUCLEASE D"/>
    <property type="match status" value="1"/>
</dbReference>
<dbReference type="SMART" id="SM00474">
    <property type="entry name" value="35EXOc"/>
    <property type="match status" value="1"/>
</dbReference>
<keyword evidence="4" id="KW-1185">Reference proteome</keyword>
<dbReference type="PROSITE" id="PS50967">
    <property type="entry name" value="HRDC"/>
    <property type="match status" value="1"/>
</dbReference>
<dbReference type="GO" id="GO:0006139">
    <property type="term" value="P:nucleobase-containing compound metabolic process"/>
    <property type="evidence" value="ECO:0007669"/>
    <property type="project" value="InterPro"/>
</dbReference>
<evidence type="ECO:0000313" key="3">
    <source>
        <dbReference type="EMBL" id="SEI88513.1"/>
    </source>
</evidence>
<dbReference type="SUPFAM" id="SSF53098">
    <property type="entry name" value="Ribonuclease H-like"/>
    <property type="match status" value="1"/>
</dbReference>
<dbReference type="SMART" id="SM00341">
    <property type="entry name" value="HRDC"/>
    <property type="match status" value="1"/>
</dbReference>
<evidence type="ECO:0000256" key="1">
    <source>
        <dbReference type="SAM" id="MobiDB-lite"/>
    </source>
</evidence>
<dbReference type="GO" id="GO:0003676">
    <property type="term" value="F:nucleic acid binding"/>
    <property type="evidence" value="ECO:0007669"/>
    <property type="project" value="InterPro"/>
</dbReference>
<dbReference type="PANTHER" id="PTHR47649:SF1">
    <property type="entry name" value="RIBONUCLEASE D"/>
    <property type="match status" value="1"/>
</dbReference>
<feature type="region of interest" description="Disordered" evidence="1">
    <location>
        <begin position="312"/>
        <end position="334"/>
    </location>
</feature>
<dbReference type="InterPro" id="IPR051086">
    <property type="entry name" value="RNase_D-like"/>
</dbReference>
<sequence>MTEPTTASSVEADAPPAIPLTEPEGGVPPIIDTPEALAEACAAFAAGTGPVAADAERASGFRYGQGTYLAQFKRKGAGIALIDTAALPDLSSFGEALGDAEWVFHAASQDLPGMRELGMTPAKVFDTELGARILGWPKVGLAAVVERELGFALAKEHSAQDWSTRPLPHDWLVYAALDVEVLLDLRERLGAHLEAAGKLEWAEQEFEAVRLAPPPEPREEPWRRTSGCHQVRDQRGLAIVRSLWEARDKEARRRDISPGRVLRDQAIVAAAMAKPLSLDALLGVREFQSKGTKRRAPQWYSAIEKAMALTERELPNRRAPQGDGPPQQRVWKDKRPEAFARLTAARERVATLVETHEVPAENLLQPDALRRTCWEYDGGGEAWIRTFLASRGARAWQIDLLSPELAAAFAAPAESAPTEPSPES</sequence>
<dbReference type="Gene3D" id="1.10.150.80">
    <property type="entry name" value="HRDC domain"/>
    <property type="match status" value="2"/>
</dbReference>
<dbReference type="InterPro" id="IPR044876">
    <property type="entry name" value="HRDC_dom_sf"/>
</dbReference>
<dbReference type="Pfam" id="PF01612">
    <property type="entry name" value="DNA_pol_A_exo1"/>
    <property type="match status" value="1"/>
</dbReference>
<dbReference type="CDD" id="cd06142">
    <property type="entry name" value="RNaseD_exo"/>
    <property type="match status" value="1"/>
</dbReference>
<organism evidence="3 4">
    <name type="scientific">Demequina mangrovi</name>
    <dbReference type="NCBI Taxonomy" id="1043493"/>
    <lineage>
        <taxon>Bacteria</taxon>
        <taxon>Bacillati</taxon>
        <taxon>Actinomycetota</taxon>
        <taxon>Actinomycetes</taxon>
        <taxon>Micrococcales</taxon>
        <taxon>Demequinaceae</taxon>
        <taxon>Demequina</taxon>
    </lineage>
</organism>
<dbReference type="InterPro" id="IPR012337">
    <property type="entry name" value="RNaseH-like_sf"/>
</dbReference>
<dbReference type="InterPro" id="IPR002562">
    <property type="entry name" value="3'-5'_exonuclease_dom"/>
</dbReference>
<dbReference type="GO" id="GO:0000166">
    <property type="term" value="F:nucleotide binding"/>
    <property type="evidence" value="ECO:0007669"/>
    <property type="project" value="InterPro"/>
</dbReference>
<dbReference type="InterPro" id="IPR041605">
    <property type="entry name" value="Exo_C"/>
</dbReference>